<feature type="domain" description="ABC transporter" evidence="3">
    <location>
        <begin position="2"/>
        <end position="237"/>
    </location>
</feature>
<dbReference type="InterPro" id="IPR027417">
    <property type="entry name" value="P-loop_NTPase"/>
</dbReference>
<comment type="caution">
    <text evidence="4">The sequence shown here is derived from an EMBL/GenBank/DDBJ whole genome shotgun (WGS) entry which is preliminary data.</text>
</comment>
<evidence type="ECO:0000256" key="1">
    <source>
        <dbReference type="ARBA" id="ARBA00022741"/>
    </source>
</evidence>
<dbReference type="PANTHER" id="PTHR43038:SF3">
    <property type="entry name" value="ABC TRANSPORTER G FAMILY MEMBER 20 ISOFORM X1"/>
    <property type="match status" value="1"/>
</dbReference>
<evidence type="ECO:0000259" key="3">
    <source>
        <dbReference type="PROSITE" id="PS50893"/>
    </source>
</evidence>
<dbReference type="Proteomes" id="UP000587396">
    <property type="component" value="Unassembled WGS sequence"/>
</dbReference>
<dbReference type="SMART" id="SM00382">
    <property type="entry name" value="AAA"/>
    <property type="match status" value="1"/>
</dbReference>
<evidence type="ECO:0000256" key="2">
    <source>
        <dbReference type="ARBA" id="ARBA00022840"/>
    </source>
</evidence>
<dbReference type="EMBL" id="JACMSE010000010">
    <property type="protein sequence ID" value="MBC2890175.1"/>
    <property type="molecule type" value="Genomic_DNA"/>
</dbReference>
<dbReference type="PROSITE" id="PS00211">
    <property type="entry name" value="ABC_TRANSPORTER_1"/>
    <property type="match status" value="1"/>
</dbReference>
<gene>
    <name evidence="4" type="ORF">H7313_12605</name>
</gene>
<dbReference type="PANTHER" id="PTHR43038">
    <property type="entry name" value="ATP-BINDING CASSETTE, SUB-FAMILY H, MEMBER 1"/>
    <property type="match status" value="1"/>
</dbReference>
<dbReference type="AlphaFoldDB" id="A0A842JKC2"/>
<dbReference type="GO" id="GO:0005524">
    <property type="term" value="F:ATP binding"/>
    <property type="evidence" value="ECO:0007669"/>
    <property type="project" value="UniProtKB-KW"/>
</dbReference>
<dbReference type="PROSITE" id="PS50893">
    <property type="entry name" value="ABC_TRANSPORTER_2"/>
    <property type="match status" value="1"/>
</dbReference>
<dbReference type="InterPro" id="IPR017871">
    <property type="entry name" value="ABC_transporter-like_CS"/>
</dbReference>
<dbReference type="GO" id="GO:0016887">
    <property type="term" value="F:ATP hydrolysis activity"/>
    <property type="evidence" value="ECO:0007669"/>
    <property type="project" value="InterPro"/>
</dbReference>
<keyword evidence="1" id="KW-0547">Nucleotide-binding</keyword>
<evidence type="ECO:0000313" key="5">
    <source>
        <dbReference type="Proteomes" id="UP000587396"/>
    </source>
</evidence>
<dbReference type="Pfam" id="PF00005">
    <property type="entry name" value="ABC_tran"/>
    <property type="match status" value="1"/>
</dbReference>
<sequence>MIEFKDVVQSFGRKTPLADERRVVLDHVDLAVPRGSILCLLGPSGCGKTTMVNLVMGVTVPVSGEVRVMGELAPYPAARPRIGFMPQDEALYDDVTAEENLRFFGTMNGLAGDALKRRIDEMLAFSRLEQDRRKLVGAFSGGMKRRLSLAVAMLHEPDLLVLDEPTVGLDPDHRRRIWERFDQLAADGATLLVTTHVMDEAARCDSIAMLHGGRVIATGSPAAIMERTKTDNLEDAFLALEDDAEGKEARHA</sequence>
<keyword evidence="5" id="KW-1185">Reference proteome</keyword>
<proteinExistence type="predicted"/>
<name>A0A842JKC2_9ACTN</name>
<keyword evidence="2 4" id="KW-0067">ATP-binding</keyword>
<reference evidence="4 5" key="1">
    <citation type="submission" date="2020-08" db="EMBL/GenBank/DDBJ databases">
        <authorList>
            <person name="Liu C."/>
            <person name="Sun Q."/>
        </authorList>
    </citation>
    <scope>NUCLEOTIDE SEQUENCE [LARGE SCALE GENOMIC DNA]</scope>
    <source>
        <strain evidence="4 5">N22</strain>
    </source>
</reference>
<dbReference type="CDD" id="cd03230">
    <property type="entry name" value="ABC_DR_subfamily_A"/>
    <property type="match status" value="1"/>
</dbReference>
<dbReference type="Gene3D" id="3.40.50.300">
    <property type="entry name" value="P-loop containing nucleotide triphosphate hydrolases"/>
    <property type="match status" value="1"/>
</dbReference>
<evidence type="ECO:0000313" key="4">
    <source>
        <dbReference type="EMBL" id="MBC2890175.1"/>
    </source>
</evidence>
<dbReference type="SUPFAM" id="SSF52540">
    <property type="entry name" value="P-loop containing nucleoside triphosphate hydrolases"/>
    <property type="match status" value="1"/>
</dbReference>
<organism evidence="4 5">
    <name type="scientific">Gordonibacter massiliensis</name>
    <name type="common">ex Traore et al. 2017</name>
    <dbReference type="NCBI Taxonomy" id="1841863"/>
    <lineage>
        <taxon>Bacteria</taxon>
        <taxon>Bacillati</taxon>
        <taxon>Actinomycetota</taxon>
        <taxon>Coriobacteriia</taxon>
        <taxon>Eggerthellales</taxon>
        <taxon>Eggerthellaceae</taxon>
        <taxon>Gordonibacter</taxon>
    </lineage>
</organism>
<protein>
    <submittedName>
        <fullName evidence="4">ABC transporter ATP-binding protein</fullName>
    </submittedName>
</protein>
<accession>A0A842JKC2</accession>
<dbReference type="InterPro" id="IPR003439">
    <property type="entry name" value="ABC_transporter-like_ATP-bd"/>
</dbReference>
<dbReference type="InterPro" id="IPR003593">
    <property type="entry name" value="AAA+_ATPase"/>
</dbReference>